<evidence type="ECO:0000259" key="3">
    <source>
        <dbReference type="Pfam" id="PF01370"/>
    </source>
</evidence>
<organism evidence="4 5">
    <name type="scientific">Ruminococcus turbiniformis</name>
    <dbReference type="NCBI Taxonomy" id="2881258"/>
    <lineage>
        <taxon>Bacteria</taxon>
        <taxon>Bacillati</taxon>
        <taxon>Bacillota</taxon>
        <taxon>Clostridia</taxon>
        <taxon>Eubacteriales</taxon>
        <taxon>Oscillospiraceae</taxon>
        <taxon>Ruminococcus</taxon>
    </lineage>
</organism>
<feature type="transmembrane region" description="Helical" evidence="2">
    <location>
        <begin position="326"/>
        <end position="348"/>
    </location>
</feature>
<evidence type="ECO:0000256" key="1">
    <source>
        <dbReference type="ARBA" id="ARBA00007637"/>
    </source>
</evidence>
<dbReference type="PANTHER" id="PTHR43000">
    <property type="entry name" value="DTDP-D-GLUCOSE 4,6-DEHYDRATASE-RELATED"/>
    <property type="match status" value="1"/>
</dbReference>
<evidence type="ECO:0000313" key="4">
    <source>
        <dbReference type="EMBL" id="MCC2255326.1"/>
    </source>
</evidence>
<reference evidence="4 5" key="1">
    <citation type="submission" date="2021-10" db="EMBL/GenBank/DDBJ databases">
        <title>Anaerobic single-cell dispensing facilitates the cultivation of human gut bacteria.</title>
        <authorList>
            <person name="Afrizal A."/>
        </authorList>
    </citation>
    <scope>NUCLEOTIDE SEQUENCE [LARGE SCALE GENOMIC DNA]</scope>
    <source>
        <strain evidence="4 5">CLA-AA-H200</strain>
    </source>
</reference>
<keyword evidence="5" id="KW-1185">Reference proteome</keyword>
<sequence>MNVLIVGGYGIFTSQLIEKFNKEGWEVYLLTGSKNPTRRHPYVFEQYDFTYDTDSIKEIIDSAAPDIILFTGAYDSNLSSGKTRRESMYYMSSLVNVLMAAQMLGVPRFVYISSHEVYEESYASPVAEGQSTSPVSTKGMLVTQGENLVIRYGETTNMDTVVLRLDHMYWLPRNRKEVTEVHAQLCLSALRNRKIPASEKHIFSSVYIADAVYAIFEIIKKGEHRHSVYQITTSEEENEIEIARIIKETSSRKVTVKDNTIGLTQKNIMSGERVKEEFGIETRFSYGERVRRMMEYMDKNRNDFLRREEREGNWFQRLFRRFEKTFFAVLPFIENFVCFIIVFLINNRTADSEYFRRIDIFLLYVVLFAVFFGKRQAIVSAFFSTLGFIYRQAYYRTAIEVLVDYNIYIWTAQLFIVGMAVGHLRDTLKIITDDKDEEIAFLSGQLDDIYDINSSNLKVKNILEDHIVSYDDSLGVLQNLTASLEQLNPGEAMYQAAGVLCQVLETEDAAIYKVSNADFCRLLVATTEDARQLGKSLKYSEQTELSESLARNEVYVNRSLKKEMPVLAYGLRHGDELEYILMVWNLPFEKISLHQMNLLKVVGYMIQNAITRSDVYMEALSDKRYLPETSILNEEAFEEEVKMSMEISKHDYAESALICIQSAGTVDVLQKNEKELKHYNEILLKNLRETDSIGVGKDGYIYILLANSNAQEAHIVIRRFASQGVVCSLKESM</sequence>
<gene>
    <name evidence="4" type="ORF">LKD70_13015</name>
</gene>
<feature type="transmembrane region" description="Helical" evidence="2">
    <location>
        <begin position="354"/>
        <end position="372"/>
    </location>
</feature>
<protein>
    <submittedName>
        <fullName evidence="4">NAD-dependent epimerase/dehydratase family protein</fullName>
    </submittedName>
</protein>
<accession>A0ABS8FZ80</accession>
<evidence type="ECO:0000256" key="2">
    <source>
        <dbReference type="SAM" id="Phobius"/>
    </source>
</evidence>
<dbReference type="Pfam" id="PF01370">
    <property type="entry name" value="Epimerase"/>
    <property type="match status" value="1"/>
</dbReference>
<comment type="caution">
    <text evidence="4">The sequence shown here is derived from an EMBL/GenBank/DDBJ whole genome shotgun (WGS) entry which is preliminary data.</text>
</comment>
<dbReference type="Gene3D" id="3.40.50.720">
    <property type="entry name" value="NAD(P)-binding Rossmann-like Domain"/>
    <property type="match status" value="1"/>
</dbReference>
<dbReference type="SUPFAM" id="SSF51735">
    <property type="entry name" value="NAD(P)-binding Rossmann-fold domains"/>
    <property type="match status" value="1"/>
</dbReference>
<proteinExistence type="inferred from homology"/>
<dbReference type="RefSeq" id="WP_227708401.1">
    <property type="nucleotide sequence ID" value="NZ_JAJEQX010000025.1"/>
</dbReference>
<keyword evidence="2" id="KW-1133">Transmembrane helix</keyword>
<keyword evidence="2" id="KW-0812">Transmembrane</keyword>
<dbReference type="EMBL" id="JAJEQX010000025">
    <property type="protein sequence ID" value="MCC2255326.1"/>
    <property type="molecule type" value="Genomic_DNA"/>
</dbReference>
<dbReference type="InterPro" id="IPR001509">
    <property type="entry name" value="Epimerase_deHydtase"/>
</dbReference>
<keyword evidence="2" id="KW-0472">Membrane</keyword>
<dbReference type="InterPro" id="IPR036291">
    <property type="entry name" value="NAD(P)-bd_dom_sf"/>
</dbReference>
<name>A0ABS8FZ80_9FIRM</name>
<feature type="domain" description="NAD-dependent epimerase/dehydratase" evidence="3">
    <location>
        <begin position="3"/>
        <end position="226"/>
    </location>
</feature>
<evidence type="ECO:0000313" key="5">
    <source>
        <dbReference type="Proteomes" id="UP001198151"/>
    </source>
</evidence>
<dbReference type="Proteomes" id="UP001198151">
    <property type="component" value="Unassembled WGS sequence"/>
</dbReference>
<comment type="similarity">
    <text evidence="1">Belongs to the NAD(P)-dependent epimerase/dehydratase family.</text>
</comment>